<dbReference type="PRINTS" id="PR00046">
    <property type="entry name" value="SIGMA70FCT"/>
</dbReference>
<keyword evidence="7" id="KW-1185">Reference proteome</keyword>
<dbReference type="InterPro" id="IPR007624">
    <property type="entry name" value="RNA_pol_sigma70_r3"/>
</dbReference>
<comment type="caution">
    <text evidence="6">The sequence shown here is derived from an EMBL/GenBank/DDBJ whole genome shotgun (WGS) entry which is preliminary data.</text>
</comment>
<keyword evidence="1" id="KW-0805">Transcription regulation</keyword>
<dbReference type="InterPro" id="IPR014284">
    <property type="entry name" value="RNA_pol_sigma-70_dom"/>
</dbReference>
<dbReference type="Proteomes" id="UP000246145">
    <property type="component" value="Unassembled WGS sequence"/>
</dbReference>
<keyword evidence="3" id="KW-0238">DNA-binding</keyword>
<dbReference type="SUPFAM" id="SSF88946">
    <property type="entry name" value="Sigma2 domain of RNA polymerase sigma factors"/>
    <property type="match status" value="1"/>
</dbReference>
<evidence type="ECO:0000259" key="5">
    <source>
        <dbReference type="PROSITE" id="PS00715"/>
    </source>
</evidence>
<dbReference type="PROSITE" id="PS00715">
    <property type="entry name" value="SIGMA70_1"/>
    <property type="match status" value="1"/>
</dbReference>
<gene>
    <name evidence="6" type="ORF">C7440_1320</name>
</gene>
<keyword evidence="2" id="KW-0731">Sigma factor</keyword>
<dbReference type="CDD" id="cd06171">
    <property type="entry name" value="Sigma70_r4"/>
    <property type="match status" value="1"/>
</dbReference>
<dbReference type="GO" id="GO:0003899">
    <property type="term" value="F:DNA-directed RNA polymerase activity"/>
    <property type="evidence" value="ECO:0007669"/>
    <property type="project" value="InterPro"/>
</dbReference>
<dbReference type="InterPro" id="IPR007630">
    <property type="entry name" value="RNA_pol_sigma70_r4"/>
</dbReference>
<dbReference type="STRING" id="1231391.GCA_000308195_03497"/>
<evidence type="ECO:0000256" key="3">
    <source>
        <dbReference type="ARBA" id="ARBA00023125"/>
    </source>
</evidence>
<dbReference type="NCBIfam" id="TIGR02479">
    <property type="entry name" value="FliA_WhiG"/>
    <property type="match status" value="1"/>
</dbReference>
<dbReference type="InterPro" id="IPR013324">
    <property type="entry name" value="RNA_pol_sigma_r3/r4-like"/>
</dbReference>
<dbReference type="Pfam" id="PF04542">
    <property type="entry name" value="Sigma70_r2"/>
    <property type="match status" value="1"/>
</dbReference>
<proteinExistence type="predicted"/>
<dbReference type="SUPFAM" id="SSF88659">
    <property type="entry name" value="Sigma3 and sigma4 domains of RNA polymerase sigma factors"/>
    <property type="match status" value="2"/>
</dbReference>
<dbReference type="NCBIfam" id="TIGR02937">
    <property type="entry name" value="sigma70-ECF"/>
    <property type="match status" value="1"/>
</dbReference>
<evidence type="ECO:0000256" key="4">
    <source>
        <dbReference type="ARBA" id="ARBA00023163"/>
    </source>
</evidence>
<dbReference type="AlphaFoldDB" id="A0A2U1CSN7"/>
<sequence>MFNSEDLLVRQYTPLVRRVALQLVARLPANVELDDLMQAGMMGLLDAARRYREMADAQFETYATTRIRGAMLDELRSQDWLPRSVRSKSRQIESAIHELNHRLLRAPSEAEVADELGMPLEAYQEMLEEARGIQVIHYEDLTRSPEDRREGADAAADPELSAWDNPLERLVSQGLRSALVEAIQSLPEREQLLLSLQFEHDLNQKEISLALGVTEGRVSQLRSQAVVRIRAFLAANAWNVEPSEGYAESKLI</sequence>
<dbReference type="GO" id="GO:0016987">
    <property type="term" value="F:sigma factor activity"/>
    <property type="evidence" value="ECO:0007669"/>
    <property type="project" value="UniProtKB-KW"/>
</dbReference>
<dbReference type="GO" id="GO:0006352">
    <property type="term" value="P:DNA-templated transcription initiation"/>
    <property type="evidence" value="ECO:0007669"/>
    <property type="project" value="InterPro"/>
</dbReference>
<dbReference type="PANTHER" id="PTHR30385:SF7">
    <property type="entry name" value="RNA POLYMERASE SIGMA FACTOR FLIA"/>
    <property type="match status" value="1"/>
</dbReference>
<dbReference type="InterPro" id="IPR012845">
    <property type="entry name" value="RNA_pol_sigma_FliA_WhiG"/>
</dbReference>
<dbReference type="EMBL" id="QEKO01000001">
    <property type="protein sequence ID" value="PVY68906.1"/>
    <property type="molecule type" value="Genomic_DNA"/>
</dbReference>
<evidence type="ECO:0000313" key="6">
    <source>
        <dbReference type="EMBL" id="PVY68906.1"/>
    </source>
</evidence>
<dbReference type="Pfam" id="PF04539">
    <property type="entry name" value="Sigma70_r3"/>
    <property type="match status" value="1"/>
</dbReference>
<dbReference type="OrthoDB" id="9799825at2"/>
<dbReference type="InterPro" id="IPR013325">
    <property type="entry name" value="RNA_pol_sigma_r2"/>
</dbReference>
<dbReference type="Gene3D" id="1.20.140.160">
    <property type="match status" value="1"/>
</dbReference>
<evidence type="ECO:0000256" key="2">
    <source>
        <dbReference type="ARBA" id="ARBA00023082"/>
    </source>
</evidence>
<protein>
    <submittedName>
        <fullName evidence="6">RNA polymerase sigma-28 (SigD/FliA/WhiG) subunit</fullName>
    </submittedName>
</protein>
<dbReference type="GO" id="GO:0003677">
    <property type="term" value="F:DNA binding"/>
    <property type="evidence" value="ECO:0007669"/>
    <property type="project" value="UniProtKB-KW"/>
</dbReference>
<dbReference type="InterPro" id="IPR000943">
    <property type="entry name" value="RNA_pol_sigma70"/>
</dbReference>
<feature type="domain" description="RNA polymerase sigma-70" evidence="5">
    <location>
        <begin position="35"/>
        <end position="48"/>
    </location>
</feature>
<dbReference type="NCBIfam" id="NF005413">
    <property type="entry name" value="PRK06986.1"/>
    <property type="match status" value="1"/>
</dbReference>
<dbReference type="Gene3D" id="1.10.1740.10">
    <property type="match status" value="1"/>
</dbReference>
<reference evidence="6 7" key="1">
    <citation type="submission" date="2018-04" db="EMBL/GenBank/DDBJ databases">
        <title>Genomic Encyclopedia of Type Strains, Phase IV (KMG-IV): sequencing the most valuable type-strain genomes for metagenomic binning, comparative biology and taxonomic classification.</title>
        <authorList>
            <person name="Goeker M."/>
        </authorList>
    </citation>
    <scope>NUCLEOTIDE SEQUENCE [LARGE SCALE GENOMIC DNA]</scope>
    <source>
        <strain evidence="6 7">DSM 10065</strain>
    </source>
</reference>
<accession>A0A2U1CSN7</accession>
<dbReference type="Pfam" id="PF04545">
    <property type="entry name" value="Sigma70_r4"/>
    <property type="match status" value="1"/>
</dbReference>
<dbReference type="InterPro" id="IPR007627">
    <property type="entry name" value="RNA_pol_sigma70_r2"/>
</dbReference>
<organism evidence="6 7">
    <name type="scientific">Pusillimonas noertemannii</name>
    <dbReference type="NCBI Taxonomy" id="305977"/>
    <lineage>
        <taxon>Bacteria</taxon>
        <taxon>Pseudomonadati</taxon>
        <taxon>Pseudomonadota</taxon>
        <taxon>Betaproteobacteria</taxon>
        <taxon>Burkholderiales</taxon>
        <taxon>Alcaligenaceae</taxon>
        <taxon>Pusillimonas</taxon>
    </lineage>
</organism>
<keyword evidence="4" id="KW-0804">Transcription</keyword>
<evidence type="ECO:0000256" key="1">
    <source>
        <dbReference type="ARBA" id="ARBA00023015"/>
    </source>
</evidence>
<dbReference type="PANTHER" id="PTHR30385">
    <property type="entry name" value="SIGMA FACTOR F FLAGELLAR"/>
    <property type="match status" value="1"/>
</dbReference>
<evidence type="ECO:0000313" key="7">
    <source>
        <dbReference type="Proteomes" id="UP000246145"/>
    </source>
</evidence>
<name>A0A2U1CSN7_9BURK</name>